<organism evidence="2">
    <name type="scientific">hydrothermal vent metagenome</name>
    <dbReference type="NCBI Taxonomy" id="652676"/>
    <lineage>
        <taxon>unclassified sequences</taxon>
        <taxon>metagenomes</taxon>
        <taxon>ecological metagenomes</taxon>
    </lineage>
</organism>
<proteinExistence type="predicted"/>
<dbReference type="EMBL" id="UOET01000520">
    <property type="protein sequence ID" value="VAW30469.1"/>
    <property type="molecule type" value="Genomic_DNA"/>
</dbReference>
<dbReference type="SMART" id="SM01321">
    <property type="entry name" value="Y1_Tnp"/>
    <property type="match status" value="1"/>
</dbReference>
<dbReference type="SUPFAM" id="SSF143422">
    <property type="entry name" value="Transposase IS200-like"/>
    <property type="match status" value="1"/>
</dbReference>
<dbReference type="Gene3D" id="3.30.70.1290">
    <property type="entry name" value="Transposase IS200-like"/>
    <property type="match status" value="1"/>
</dbReference>
<dbReference type="GO" id="GO:0004803">
    <property type="term" value="F:transposase activity"/>
    <property type="evidence" value="ECO:0007669"/>
    <property type="project" value="InterPro"/>
</dbReference>
<dbReference type="Pfam" id="PF01797">
    <property type="entry name" value="Y1_Tnp"/>
    <property type="match status" value="1"/>
</dbReference>
<dbReference type="PANTHER" id="PTHR33360:SF2">
    <property type="entry name" value="TRANSPOSASE FOR INSERTION SEQUENCE ELEMENT IS200"/>
    <property type="match status" value="1"/>
</dbReference>
<dbReference type="PANTHER" id="PTHR33360">
    <property type="entry name" value="TRANSPOSASE FOR INSERTION SEQUENCE ELEMENT IS200"/>
    <property type="match status" value="1"/>
</dbReference>
<evidence type="ECO:0000313" key="2">
    <source>
        <dbReference type="EMBL" id="VAW30469.1"/>
    </source>
</evidence>
<dbReference type="NCBIfam" id="NF033573">
    <property type="entry name" value="transpos_IS200"/>
    <property type="match status" value="1"/>
</dbReference>
<feature type="domain" description="Transposase IS200-like" evidence="1">
    <location>
        <begin position="11"/>
        <end position="130"/>
    </location>
</feature>
<dbReference type="AlphaFoldDB" id="A0A3B0V0U6"/>
<accession>A0A3B0V0U6</accession>
<evidence type="ECO:0000259" key="1">
    <source>
        <dbReference type="SMART" id="SM01321"/>
    </source>
</evidence>
<dbReference type="InterPro" id="IPR036515">
    <property type="entry name" value="Transposase_17_sf"/>
</dbReference>
<dbReference type="InterPro" id="IPR002686">
    <property type="entry name" value="Transposase_17"/>
</dbReference>
<dbReference type="GO" id="GO:0006313">
    <property type="term" value="P:DNA transposition"/>
    <property type="evidence" value="ECO:0007669"/>
    <property type="project" value="InterPro"/>
</dbReference>
<name>A0A3B0V0U6_9ZZZZ</name>
<sequence>MSKYKKLSHVIYKCDYHIVWVPKYRFRILKGQIKRLVEEDIRMLCEWKKSEVLELNVQIDHIHLVVSIPPKVSVSEFMGTMKGKLAIKLFKSYPGLKEKPYWGNHFWARGYFASTVGIDEETIKKYVKYQEDQEKKIEVQQQRFDF</sequence>
<dbReference type="GO" id="GO:0003677">
    <property type="term" value="F:DNA binding"/>
    <property type="evidence" value="ECO:0007669"/>
    <property type="project" value="InterPro"/>
</dbReference>
<protein>
    <submittedName>
        <fullName evidence="2">Mobile element protein</fullName>
    </submittedName>
</protein>
<reference evidence="2" key="1">
    <citation type="submission" date="2018-06" db="EMBL/GenBank/DDBJ databases">
        <authorList>
            <person name="Zhirakovskaya E."/>
        </authorList>
    </citation>
    <scope>NUCLEOTIDE SEQUENCE</scope>
</reference>
<gene>
    <name evidence="2" type="ORF">MNBD_BACTEROID07-1774</name>
</gene>